<keyword evidence="8" id="KW-1185">Reference proteome</keyword>
<dbReference type="Pfam" id="PF02897">
    <property type="entry name" value="Peptidase_S9_N"/>
    <property type="match status" value="1"/>
</dbReference>
<dbReference type="InterPro" id="IPR002470">
    <property type="entry name" value="Peptidase_S9A"/>
</dbReference>
<evidence type="ECO:0000256" key="3">
    <source>
        <dbReference type="ARBA" id="ARBA00022801"/>
    </source>
</evidence>
<evidence type="ECO:0000313" key="8">
    <source>
        <dbReference type="Proteomes" id="UP000199663"/>
    </source>
</evidence>
<proteinExistence type="inferred from homology"/>
<keyword evidence="3" id="KW-0378">Hydrolase</keyword>
<comment type="similarity">
    <text evidence="1">Belongs to the peptidase S9A family.</text>
</comment>
<name>A0A1H3NBU9_9BACT</name>
<organism evidence="7 8">
    <name type="scientific">Rhodonellum ikkaensis</name>
    <dbReference type="NCBI Taxonomy" id="336829"/>
    <lineage>
        <taxon>Bacteria</taxon>
        <taxon>Pseudomonadati</taxon>
        <taxon>Bacteroidota</taxon>
        <taxon>Cytophagia</taxon>
        <taxon>Cytophagales</taxon>
        <taxon>Cytophagaceae</taxon>
        <taxon>Rhodonellum</taxon>
    </lineage>
</organism>
<evidence type="ECO:0000256" key="1">
    <source>
        <dbReference type="ARBA" id="ARBA00005228"/>
    </source>
</evidence>
<protein>
    <submittedName>
        <fullName evidence="7">Oligopeptidase B</fullName>
    </submittedName>
</protein>
<sequence>MNYPIATIKSKSLEIHDHKRQDDYFWMNDRENPEVIQYLKEENEYLDQSLKETESFKESLFEEMKSRIKEDDESVPYFKDGYFHYHRFQKGDEYPLFCRKKNSLTETEEIILNVNELAEGYQYFQVGQISLSTDQKILAYAEDHVGRRIYTLKFKDLKTGLLLEDKIEGASGNMVWANDNKTVFYTRQDAQTLRSFQIYRHELGENPENDLLVYEEKDDTFNCHVSKSKSKKFLFIQSHSTISSEFRFLSADEPNGTFEMLQERVPDLEYQVEHFGEDFYILTNAKKATNFKLVKVSIENPGLENWIEVIPHREAVLLESFEIFRNFLVLEERFEGLTRIRIKPWEKKDSFDLDFEEPTYTAWIGHNPEFETDVLRFGFNSLITPASVFDYNMITGEKKLLKQQEVVGGYDAIKFQSEKIWAIAEDGVKIPISLVYKKDLFQKNGNNPLLQYAYGSYGYSTDPTFSPSRLSLLERGFVFAIAHIRGGQEMGRQWYDTGKMLKKKNTFTDFIACSEYLIKEKYTSPEHLYAMGGSAGGLLMGVVINLKPELYKGVIAAVPFVDVVTTMLDETIPLTTGEFHEWGNPKEKEFYDYILSYSPYDNIERKAYPNLLVISGLHDSQVQYWEPTKWVAKLRQLKTDKNLLLLSTNMEAGHGGASGRFKALKELALEYVFLCHLEGLKK</sequence>
<accession>A0A1H3NBU9</accession>
<evidence type="ECO:0000256" key="4">
    <source>
        <dbReference type="ARBA" id="ARBA00022825"/>
    </source>
</evidence>
<dbReference type="PANTHER" id="PTHR11757:SF19">
    <property type="entry name" value="PROLYL ENDOPEPTIDASE-LIKE"/>
    <property type="match status" value="1"/>
</dbReference>
<dbReference type="InterPro" id="IPR051543">
    <property type="entry name" value="Serine_Peptidase_S9A"/>
</dbReference>
<dbReference type="InterPro" id="IPR001375">
    <property type="entry name" value="Peptidase_S9_cat"/>
</dbReference>
<dbReference type="PRINTS" id="PR00862">
    <property type="entry name" value="PROLIGOPTASE"/>
</dbReference>
<evidence type="ECO:0000256" key="2">
    <source>
        <dbReference type="ARBA" id="ARBA00022670"/>
    </source>
</evidence>
<gene>
    <name evidence="7" type="ORF">SAMN05444412_103182</name>
</gene>
<keyword evidence="2" id="KW-0645">Protease</keyword>
<dbReference type="EMBL" id="FNQC01000003">
    <property type="protein sequence ID" value="SDY86234.1"/>
    <property type="molecule type" value="Genomic_DNA"/>
</dbReference>
<feature type="domain" description="Peptidase S9A N-terminal" evidence="6">
    <location>
        <begin position="6"/>
        <end position="404"/>
    </location>
</feature>
<dbReference type="PANTHER" id="PTHR11757">
    <property type="entry name" value="PROTEASE FAMILY S9A OLIGOPEPTIDASE"/>
    <property type="match status" value="1"/>
</dbReference>
<dbReference type="InterPro" id="IPR029058">
    <property type="entry name" value="AB_hydrolase_fold"/>
</dbReference>
<keyword evidence="4" id="KW-0720">Serine protease</keyword>
<dbReference type="Proteomes" id="UP000199663">
    <property type="component" value="Unassembled WGS sequence"/>
</dbReference>
<evidence type="ECO:0000259" key="5">
    <source>
        <dbReference type="Pfam" id="PF00326"/>
    </source>
</evidence>
<reference evidence="7 8" key="1">
    <citation type="submission" date="2016-10" db="EMBL/GenBank/DDBJ databases">
        <authorList>
            <person name="Varghese N."/>
            <person name="Submissions S."/>
        </authorList>
    </citation>
    <scope>NUCLEOTIDE SEQUENCE [LARGE SCALE GENOMIC DNA]</scope>
    <source>
        <strain evidence="7 8">DSM 17997</strain>
    </source>
</reference>
<dbReference type="Pfam" id="PF00326">
    <property type="entry name" value="Peptidase_S9"/>
    <property type="match status" value="1"/>
</dbReference>
<evidence type="ECO:0000259" key="6">
    <source>
        <dbReference type="Pfam" id="PF02897"/>
    </source>
</evidence>
<dbReference type="Gene3D" id="3.40.50.1820">
    <property type="entry name" value="alpha/beta hydrolase"/>
    <property type="match status" value="1"/>
</dbReference>
<dbReference type="SUPFAM" id="SSF50993">
    <property type="entry name" value="Peptidase/esterase 'gauge' domain"/>
    <property type="match status" value="1"/>
</dbReference>
<dbReference type="Gene3D" id="2.130.10.120">
    <property type="entry name" value="Prolyl oligopeptidase, N-terminal domain"/>
    <property type="match status" value="1"/>
</dbReference>
<evidence type="ECO:0000313" key="7">
    <source>
        <dbReference type="EMBL" id="SDY86234.1"/>
    </source>
</evidence>
<dbReference type="SUPFAM" id="SSF53474">
    <property type="entry name" value="alpha/beta-Hydrolases"/>
    <property type="match status" value="1"/>
</dbReference>
<dbReference type="InterPro" id="IPR023302">
    <property type="entry name" value="Pept_S9A_N"/>
</dbReference>
<dbReference type="RefSeq" id="WP_019597125.1">
    <property type="nucleotide sequence ID" value="NZ_FNQC01000003.1"/>
</dbReference>
<feature type="domain" description="Peptidase S9 prolyl oligopeptidase catalytic" evidence="5">
    <location>
        <begin position="464"/>
        <end position="676"/>
    </location>
</feature>
<comment type="caution">
    <text evidence="7">The sequence shown here is derived from an EMBL/GenBank/DDBJ whole genome shotgun (WGS) entry which is preliminary data.</text>
</comment>